<dbReference type="AlphaFoldDB" id="A0A4S9KA91"/>
<feature type="transmembrane region" description="Helical" evidence="1">
    <location>
        <begin position="25"/>
        <end position="46"/>
    </location>
</feature>
<organism evidence="2 3">
    <name type="scientific">Aureobasidium pullulans</name>
    <name type="common">Black yeast</name>
    <name type="synonym">Pullularia pullulans</name>
    <dbReference type="NCBI Taxonomy" id="5580"/>
    <lineage>
        <taxon>Eukaryota</taxon>
        <taxon>Fungi</taxon>
        <taxon>Dikarya</taxon>
        <taxon>Ascomycota</taxon>
        <taxon>Pezizomycotina</taxon>
        <taxon>Dothideomycetes</taxon>
        <taxon>Dothideomycetidae</taxon>
        <taxon>Dothideales</taxon>
        <taxon>Saccotheciaceae</taxon>
        <taxon>Aureobasidium</taxon>
    </lineage>
</organism>
<keyword evidence="1" id="KW-1133">Transmembrane helix</keyword>
<proteinExistence type="predicted"/>
<feature type="transmembrane region" description="Helical" evidence="1">
    <location>
        <begin position="66"/>
        <end position="86"/>
    </location>
</feature>
<evidence type="ECO:0000256" key="1">
    <source>
        <dbReference type="SAM" id="Phobius"/>
    </source>
</evidence>
<feature type="transmembrane region" description="Helical" evidence="1">
    <location>
        <begin position="98"/>
        <end position="126"/>
    </location>
</feature>
<sequence length="130" mass="13745">MSSQIADDLGAQTLVDSVVTIFTNVFAGSSTLFITLGLLIFITRILVRLGTSNYWGAFTKDQHDTIFILSGILGFVHLILSLCYATDDASGLPTAPSYYWAICWSMATLTGICGGLGVGLVVFVVVSGGI</sequence>
<accession>A0A4S9KA91</accession>
<protein>
    <submittedName>
        <fullName evidence="2">Uncharacterized protein</fullName>
    </submittedName>
</protein>
<keyword evidence="1" id="KW-0812">Transmembrane</keyword>
<reference evidence="2 3" key="1">
    <citation type="submission" date="2018-10" db="EMBL/GenBank/DDBJ databases">
        <title>Fifty Aureobasidium pullulans genomes reveal a recombining polyextremotolerant generalist.</title>
        <authorList>
            <person name="Gostincar C."/>
            <person name="Turk M."/>
            <person name="Zajc J."/>
            <person name="Gunde-Cimerman N."/>
        </authorList>
    </citation>
    <scope>NUCLEOTIDE SEQUENCE [LARGE SCALE GENOMIC DNA]</scope>
    <source>
        <strain evidence="2 3">EXF-6604</strain>
    </source>
</reference>
<name>A0A4S9KA91_AURPU</name>
<comment type="caution">
    <text evidence="2">The sequence shown here is derived from an EMBL/GenBank/DDBJ whole genome shotgun (WGS) entry which is preliminary data.</text>
</comment>
<dbReference type="Proteomes" id="UP000306584">
    <property type="component" value="Unassembled WGS sequence"/>
</dbReference>
<evidence type="ECO:0000313" key="3">
    <source>
        <dbReference type="Proteomes" id="UP000306584"/>
    </source>
</evidence>
<keyword evidence="1" id="KW-0472">Membrane</keyword>
<dbReference type="EMBL" id="QZBD01000515">
    <property type="protein sequence ID" value="THY12195.1"/>
    <property type="molecule type" value="Genomic_DNA"/>
</dbReference>
<evidence type="ECO:0000313" key="2">
    <source>
        <dbReference type="EMBL" id="THY12195.1"/>
    </source>
</evidence>
<gene>
    <name evidence="2" type="ORF">D6D01_08671</name>
</gene>